<accession>A0A937FIN1</accession>
<name>A0A937FIN1_9CLOT</name>
<protein>
    <submittedName>
        <fullName evidence="2">ABC-2 transporter permease</fullName>
    </submittedName>
</protein>
<organism evidence="2 3">
    <name type="scientific">Clostridium paridis</name>
    <dbReference type="NCBI Taxonomy" id="2803863"/>
    <lineage>
        <taxon>Bacteria</taxon>
        <taxon>Bacillati</taxon>
        <taxon>Bacillota</taxon>
        <taxon>Clostridia</taxon>
        <taxon>Eubacteriales</taxon>
        <taxon>Clostridiaceae</taxon>
        <taxon>Clostridium</taxon>
    </lineage>
</organism>
<dbReference type="AlphaFoldDB" id="A0A937FIN1"/>
<dbReference type="Pfam" id="PF13346">
    <property type="entry name" value="ABC2_membrane_5"/>
    <property type="match status" value="1"/>
</dbReference>
<feature type="transmembrane region" description="Helical" evidence="1">
    <location>
        <begin position="112"/>
        <end position="132"/>
    </location>
</feature>
<keyword evidence="1" id="KW-1133">Transmembrane helix</keyword>
<keyword evidence="3" id="KW-1185">Reference proteome</keyword>
<keyword evidence="1" id="KW-0472">Membrane</keyword>
<comment type="caution">
    <text evidence="2">The sequence shown here is derived from an EMBL/GenBank/DDBJ whole genome shotgun (WGS) entry which is preliminary data.</text>
</comment>
<sequence>MKDLVLNYFKMIRAGFFYRTFLLSLWLIIPSILNIVVEGTNLASVFIVCMVAFIILPGIMEESIEGYIFYAAIPIRTKDIVKYMYVNTYIIFIIGLVMHLIFSYIANKPLSMLYIISIGMMLLITNVFYPFYPIGGNTDTIFINEKLISFKSVVIISLFVATFLLEIIFNSSLNKGSIVIFQWILMIVILLITIGTAKISYRATIKRIME</sequence>
<proteinExistence type="predicted"/>
<feature type="transmembrane region" description="Helical" evidence="1">
    <location>
        <begin position="86"/>
        <end position="106"/>
    </location>
</feature>
<dbReference type="Proteomes" id="UP000623681">
    <property type="component" value="Unassembled WGS sequence"/>
</dbReference>
<gene>
    <name evidence="2" type="ORF">JK634_13580</name>
</gene>
<feature type="transmembrane region" description="Helical" evidence="1">
    <location>
        <begin position="179"/>
        <end position="201"/>
    </location>
</feature>
<feature type="transmembrane region" description="Helical" evidence="1">
    <location>
        <begin position="16"/>
        <end position="36"/>
    </location>
</feature>
<feature type="transmembrane region" description="Helical" evidence="1">
    <location>
        <begin position="153"/>
        <end position="173"/>
    </location>
</feature>
<reference evidence="2" key="1">
    <citation type="submission" date="2021-01" db="EMBL/GenBank/DDBJ databases">
        <title>Genome public.</title>
        <authorList>
            <person name="Liu C."/>
            <person name="Sun Q."/>
        </authorList>
    </citation>
    <scope>NUCLEOTIDE SEQUENCE</scope>
    <source>
        <strain evidence="2">YIM B02565</strain>
    </source>
</reference>
<dbReference type="RefSeq" id="WP_202768224.1">
    <property type="nucleotide sequence ID" value="NZ_JAESWA010000023.1"/>
</dbReference>
<dbReference type="EMBL" id="JAESWA010000023">
    <property type="protein sequence ID" value="MBL4932838.1"/>
    <property type="molecule type" value="Genomic_DNA"/>
</dbReference>
<evidence type="ECO:0000313" key="2">
    <source>
        <dbReference type="EMBL" id="MBL4932838.1"/>
    </source>
</evidence>
<keyword evidence="1" id="KW-0812">Transmembrane</keyword>
<evidence type="ECO:0000256" key="1">
    <source>
        <dbReference type="SAM" id="Phobius"/>
    </source>
</evidence>
<dbReference type="InterPro" id="IPR025699">
    <property type="entry name" value="ABC2_memb-like"/>
</dbReference>
<evidence type="ECO:0000313" key="3">
    <source>
        <dbReference type="Proteomes" id="UP000623681"/>
    </source>
</evidence>
<feature type="transmembrane region" description="Helical" evidence="1">
    <location>
        <begin position="42"/>
        <end position="60"/>
    </location>
</feature>